<name>A0A1H5Y8K6_9ACTN</name>
<accession>A0A1H5Y8K6</accession>
<protein>
    <submittedName>
        <fullName evidence="1">Uncharacterized protein</fullName>
    </submittedName>
</protein>
<sequence>MIIAATPSSTWSTRDGFVERTSSGGGVSLDAPTLQAGIGEARW</sequence>
<dbReference type="Proteomes" id="UP000236732">
    <property type="component" value="Unassembled WGS sequence"/>
</dbReference>
<proteinExistence type="predicted"/>
<evidence type="ECO:0000313" key="1">
    <source>
        <dbReference type="EMBL" id="SEG19987.1"/>
    </source>
</evidence>
<organism evidence="1 2">
    <name type="scientific">Nonomuraea solani</name>
    <dbReference type="NCBI Taxonomy" id="1144553"/>
    <lineage>
        <taxon>Bacteria</taxon>
        <taxon>Bacillati</taxon>
        <taxon>Actinomycetota</taxon>
        <taxon>Actinomycetes</taxon>
        <taxon>Streptosporangiales</taxon>
        <taxon>Streptosporangiaceae</taxon>
        <taxon>Nonomuraea</taxon>
    </lineage>
</organism>
<dbReference type="AlphaFoldDB" id="A0A1H5Y8K6"/>
<dbReference type="EMBL" id="FNVT01000002">
    <property type="protein sequence ID" value="SEG19987.1"/>
    <property type="molecule type" value="Genomic_DNA"/>
</dbReference>
<reference evidence="1 2" key="1">
    <citation type="submission" date="2016-10" db="EMBL/GenBank/DDBJ databases">
        <authorList>
            <person name="de Groot N.N."/>
        </authorList>
    </citation>
    <scope>NUCLEOTIDE SEQUENCE [LARGE SCALE GENOMIC DNA]</scope>
    <source>
        <strain evidence="1 2">CGMCC 4.7037</strain>
    </source>
</reference>
<keyword evidence="2" id="KW-1185">Reference proteome</keyword>
<evidence type="ECO:0000313" key="2">
    <source>
        <dbReference type="Proteomes" id="UP000236732"/>
    </source>
</evidence>
<dbReference type="RefSeq" id="WP_268808545.1">
    <property type="nucleotide sequence ID" value="NZ_FNVT01000002.1"/>
</dbReference>
<gene>
    <name evidence="1" type="ORF">SAMN05444920_102170</name>
</gene>